<dbReference type="RefSeq" id="XP_017768177.1">
    <property type="nucleotide sequence ID" value="XM_017912688.1"/>
</dbReference>
<name>A0ABM1M0S7_NICVS</name>
<evidence type="ECO:0000256" key="2">
    <source>
        <dbReference type="ARBA" id="ARBA00004569"/>
    </source>
</evidence>
<protein>
    <submittedName>
        <fullName evidence="13 14">NADH dehydrogenase [ubiquinone] iron-sulfur protein 5</fullName>
    </submittedName>
</protein>
<dbReference type="Pfam" id="PF10200">
    <property type="entry name" value="Ndufs5"/>
    <property type="match status" value="1"/>
</dbReference>
<keyword evidence="7" id="KW-0999">Mitochondrion inner membrane</keyword>
<comment type="subcellular location">
    <subcellularLocation>
        <location evidence="3">Mitochondrion inner membrane</location>
        <topology evidence="3">Peripheral membrane protein</topology>
    </subcellularLocation>
    <subcellularLocation>
        <location evidence="2">Mitochondrion intermembrane space</location>
    </subcellularLocation>
</comment>
<evidence type="ECO:0000256" key="9">
    <source>
        <dbReference type="ARBA" id="ARBA00023128"/>
    </source>
</evidence>
<organism evidence="12 13">
    <name type="scientific">Nicrophorus vespilloides</name>
    <name type="common">Boreal carrion beetle</name>
    <dbReference type="NCBI Taxonomy" id="110193"/>
    <lineage>
        <taxon>Eukaryota</taxon>
        <taxon>Metazoa</taxon>
        <taxon>Ecdysozoa</taxon>
        <taxon>Arthropoda</taxon>
        <taxon>Hexapoda</taxon>
        <taxon>Insecta</taxon>
        <taxon>Pterygota</taxon>
        <taxon>Neoptera</taxon>
        <taxon>Endopterygota</taxon>
        <taxon>Coleoptera</taxon>
        <taxon>Polyphaga</taxon>
        <taxon>Staphyliniformia</taxon>
        <taxon>Silphidae</taxon>
        <taxon>Nicrophorinae</taxon>
        <taxon>Nicrophorus</taxon>
    </lineage>
</organism>
<gene>
    <name evidence="13 14" type="primary">LOC108556536</name>
</gene>
<keyword evidence="5" id="KW-0813">Transport</keyword>
<keyword evidence="12" id="KW-1185">Reference proteome</keyword>
<evidence type="ECO:0000256" key="1">
    <source>
        <dbReference type="ARBA" id="ARBA00003195"/>
    </source>
</evidence>
<proteinExistence type="inferred from homology"/>
<evidence type="ECO:0000313" key="14">
    <source>
        <dbReference type="RefSeq" id="XP_017768178.1"/>
    </source>
</evidence>
<accession>A0ABM1M0S7</accession>
<evidence type="ECO:0000256" key="7">
    <source>
        <dbReference type="ARBA" id="ARBA00022792"/>
    </source>
</evidence>
<keyword evidence="6" id="KW-0679">Respiratory chain</keyword>
<evidence type="ECO:0000313" key="12">
    <source>
        <dbReference type="Proteomes" id="UP000695000"/>
    </source>
</evidence>
<dbReference type="RefSeq" id="XP_017768178.1">
    <property type="nucleotide sequence ID" value="XM_017912689.1"/>
</dbReference>
<keyword evidence="10" id="KW-0472">Membrane</keyword>
<evidence type="ECO:0000256" key="11">
    <source>
        <dbReference type="ARBA" id="ARBA00023157"/>
    </source>
</evidence>
<comment type="similarity">
    <text evidence="4">Belongs to the complex I NDUFS5 subunit family.</text>
</comment>
<dbReference type="PANTHER" id="PTHR21268:SF2">
    <property type="entry name" value="NADH DEHYDROGENASE [UBIQUINONE] IRON-SULFUR PROTEIN 5"/>
    <property type="match status" value="1"/>
</dbReference>
<evidence type="ECO:0000256" key="3">
    <source>
        <dbReference type="ARBA" id="ARBA00004637"/>
    </source>
</evidence>
<evidence type="ECO:0000256" key="8">
    <source>
        <dbReference type="ARBA" id="ARBA00022982"/>
    </source>
</evidence>
<evidence type="ECO:0000256" key="10">
    <source>
        <dbReference type="ARBA" id="ARBA00023136"/>
    </source>
</evidence>
<keyword evidence="11" id="KW-1015">Disulfide bond</keyword>
<comment type="function">
    <text evidence="1">Accessory subunit of the mitochondrial membrane respiratory chain NADH dehydrogenase (Complex I), that is believed not to be involved in catalysis. Complex I functions in the transfer of electrons from NADH to the respiratory chain. The immediate electron acceptor for the enzyme is believed to be ubiquinone.</text>
</comment>
<dbReference type="PANTHER" id="PTHR21268">
    <property type="entry name" value="NADH DEHYDROGENASE [UBIQUINONE] IRON-SULFUR PROTEIN 5"/>
    <property type="match status" value="1"/>
</dbReference>
<dbReference type="InterPro" id="IPR019342">
    <property type="entry name" value="NADH_UbQ_OxRdtase_FeS-su5"/>
</dbReference>
<dbReference type="Proteomes" id="UP000695000">
    <property type="component" value="Unplaced"/>
</dbReference>
<keyword evidence="8" id="KW-0249">Electron transport</keyword>
<sequence length="101" mass="11783">MDVSPFFRTPFTDLTGCLISHQWYGRCADLELKTVECLEAYGMERGLRKCSDLMQDFRECGFRTKQISRNVAMRDERERQYKAGERSAANLYAEPPKLDSF</sequence>
<evidence type="ECO:0000256" key="5">
    <source>
        <dbReference type="ARBA" id="ARBA00022448"/>
    </source>
</evidence>
<evidence type="ECO:0000313" key="13">
    <source>
        <dbReference type="RefSeq" id="XP_017768177.1"/>
    </source>
</evidence>
<keyword evidence="9" id="KW-0496">Mitochondrion</keyword>
<reference evidence="13 14" key="1">
    <citation type="submission" date="2025-05" db="UniProtKB">
        <authorList>
            <consortium name="RefSeq"/>
        </authorList>
    </citation>
    <scope>IDENTIFICATION</scope>
    <source>
        <tissue evidence="13 14">Whole Larva</tissue>
    </source>
</reference>
<evidence type="ECO:0000256" key="4">
    <source>
        <dbReference type="ARBA" id="ARBA00007372"/>
    </source>
</evidence>
<evidence type="ECO:0000256" key="6">
    <source>
        <dbReference type="ARBA" id="ARBA00022660"/>
    </source>
</evidence>
<dbReference type="GeneID" id="108556536"/>